<evidence type="ECO:0000256" key="10">
    <source>
        <dbReference type="ARBA" id="ARBA00023034"/>
    </source>
</evidence>
<protein>
    <recommendedName>
        <fullName evidence="12">Sugar transporter SWEET</fullName>
    </recommendedName>
</protein>
<accession>A0A922CK89</accession>
<evidence type="ECO:0000256" key="9">
    <source>
        <dbReference type="ARBA" id="ARBA00022989"/>
    </source>
</evidence>
<dbReference type="GO" id="GO:0051119">
    <property type="term" value="F:sugar transmembrane transporter activity"/>
    <property type="evidence" value="ECO:0007669"/>
    <property type="project" value="InterPro"/>
</dbReference>
<dbReference type="Gene3D" id="1.20.1280.290">
    <property type="match status" value="2"/>
</dbReference>
<keyword evidence="8" id="KW-0677">Repeat</keyword>
<comment type="caution">
    <text evidence="13">The sequence shown here is derived from an EMBL/GenBank/DDBJ whole genome shotgun (WGS) entry which is preliminary data.</text>
</comment>
<evidence type="ECO:0000256" key="2">
    <source>
        <dbReference type="ARBA" id="ARBA00004653"/>
    </source>
</evidence>
<evidence type="ECO:0000256" key="1">
    <source>
        <dbReference type="ARBA" id="ARBA00004651"/>
    </source>
</evidence>
<evidence type="ECO:0000256" key="5">
    <source>
        <dbReference type="ARBA" id="ARBA00022475"/>
    </source>
</evidence>
<evidence type="ECO:0000256" key="8">
    <source>
        <dbReference type="ARBA" id="ARBA00022737"/>
    </source>
</evidence>
<evidence type="ECO:0000256" key="3">
    <source>
        <dbReference type="ARBA" id="ARBA00007809"/>
    </source>
</evidence>
<reference evidence="13" key="2">
    <citation type="submission" date="2020-12" db="EMBL/GenBank/DDBJ databases">
        <authorList>
            <person name="Kanost M."/>
        </authorList>
    </citation>
    <scope>NUCLEOTIDE SEQUENCE</scope>
</reference>
<dbReference type="InterPro" id="IPR004316">
    <property type="entry name" value="SWEET_rpt"/>
</dbReference>
<evidence type="ECO:0000256" key="7">
    <source>
        <dbReference type="ARBA" id="ARBA00022692"/>
    </source>
</evidence>
<comment type="similarity">
    <text evidence="3 12">Belongs to the SWEET sugar transporter family.</text>
</comment>
<feature type="transmembrane region" description="Helical" evidence="12">
    <location>
        <begin position="12"/>
        <end position="29"/>
    </location>
</feature>
<sequence length="221" mass="24602">MYSLEVREFVSNGAVLITILQFLSGILVCKQYVLNRTTAEASPLPFVFGAISAGLWILYGSTKPDNKIIFVNVVGVLLMIGYIIVFYIYTIKKSSLVKIIIATAVCIFFLLWYVSLEEDNEILLSRLGLLACSLTLLTVAAPLSKFFYVLKVKCTDCLPFPMILMSFFVSAMWFFYGLLEEDVYITTPNFIGGSLAALQLSLFLIFPHKPVLQGSSKSILA</sequence>
<proteinExistence type="inferred from homology"/>
<keyword evidence="10" id="KW-0333">Golgi apparatus</keyword>
<feature type="transmembrane region" description="Helical" evidence="12">
    <location>
        <begin position="127"/>
        <end position="148"/>
    </location>
</feature>
<name>A0A922CK89_MANSE</name>
<keyword evidence="6 12" id="KW-0762">Sugar transport</keyword>
<dbReference type="FunFam" id="1.20.1280.290:FF:000004">
    <property type="entry name" value="Sugar transporter SWEET"/>
    <property type="match status" value="1"/>
</dbReference>
<dbReference type="PANTHER" id="PTHR10791">
    <property type="entry name" value="RAG1-ACTIVATING PROTEIN 1"/>
    <property type="match status" value="1"/>
</dbReference>
<keyword evidence="4 12" id="KW-0813">Transport</keyword>
<evidence type="ECO:0000313" key="14">
    <source>
        <dbReference type="Proteomes" id="UP000791440"/>
    </source>
</evidence>
<dbReference type="GO" id="GO:0005886">
    <property type="term" value="C:plasma membrane"/>
    <property type="evidence" value="ECO:0007669"/>
    <property type="project" value="UniProtKB-SubCell"/>
</dbReference>
<dbReference type="InterPro" id="IPR047664">
    <property type="entry name" value="SWEET"/>
</dbReference>
<keyword evidence="14" id="KW-1185">Reference proteome</keyword>
<evidence type="ECO:0000313" key="13">
    <source>
        <dbReference type="EMBL" id="KAG6450035.1"/>
    </source>
</evidence>
<reference evidence="13" key="1">
    <citation type="journal article" date="2016" name="Insect Biochem. Mol. Biol.">
        <title>Multifaceted biological insights from a draft genome sequence of the tobacco hornworm moth, Manduca sexta.</title>
        <authorList>
            <person name="Kanost M.R."/>
            <person name="Arrese E.L."/>
            <person name="Cao X."/>
            <person name="Chen Y.R."/>
            <person name="Chellapilla S."/>
            <person name="Goldsmith M.R."/>
            <person name="Grosse-Wilde E."/>
            <person name="Heckel D.G."/>
            <person name="Herndon N."/>
            <person name="Jiang H."/>
            <person name="Papanicolaou A."/>
            <person name="Qu J."/>
            <person name="Soulages J.L."/>
            <person name="Vogel H."/>
            <person name="Walters J."/>
            <person name="Waterhouse R.M."/>
            <person name="Ahn S.J."/>
            <person name="Almeida F.C."/>
            <person name="An C."/>
            <person name="Aqrawi P."/>
            <person name="Bretschneider A."/>
            <person name="Bryant W.B."/>
            <person name="Bucks S."/>
            <person name="Chao H."/>
            <person name="Chevignon G."/>
            <person name="Christen J.M."/>
            <person name="Clarke D.F."/>
            <person name="Dittmer N.T."/>
            <person name="Ferguson L.C.F."/>
            <person name="Garavelou S."/>
            <person name="Gordon K.H.J."/>
            <person name="Gunaratna R.T."/>
            <person name="Han Y."/>
            <person name="Hauser F."/>
            <person name="He Y."/>
            <person name="Heidel-Fischer H."/>
            <person name="Hirsh A."/>
            <person name="Hu Y."/>
            <person name="Jiang H."/>
            <person name="Kalra D."/>
            <person name="Klinner C."/>
            <person name="Konig C."/>
            <person name="Kovar C."/>
            <person name="Kroll A.R."/>
            <person name="Kuwar S.S."/>
            <person name="Lee S.L."/>
            <person name="Lehman R."/>
            <person name="Li K."/>
            <person name="Li Z."/>
            <person name="Liang H."/>
            <person name="Lovelace S."/>
            <person name="Lu Z."/>
            <person name="Mansfield J.H."/>
            <person name="McCulloch K.J."/>
            <person name="Mathew T."/>
            <person name="Morton B."/>
            <person name="Muzny D.M."/>
            <person name="Neunemann D."/>
            <person name="Ongeri F."/>
            <person name="Pauchet Y."/>
            <person name="Pu L.L."/>
            <person name="Pyrousis I."/>
            <person name="Rao X.J."/>
            <person name="Redding A."/>
            <person name="Roesel C."/>
            <person name="Sanchez-Gracia A."/>
            <person name="Schaack S."/>
            <person name="Shukla A."/>
            <person name="Tetreau G."/>
            <person name="Wang Y."/>
            <person name="Xiong G.H."/>
            <person name="Traut W."/>
            <person name="Walsh T.K."/>
            <person name="Worley K.C."/>
            <person name="Wu D."/>
            <person name="Wu W."/>
            <person name="Wu Y.Q."/>
            <person name="Zhang X."/>
            <person name="Zou Z."/>
            <person name="Zucker H."/>
            <person name="Briscoe A.D."/>
            <person name="Burmester T."/>
            <person name="Clem R.J."/>
            <person name="Feyereisen R."/>
            <person name="Grimmelikhuijzen C.J.P."/>
            <person name="Hamodrakas S.J."/>
            <person name="Hansson B.S."/>
            <person name="Huguet E."/>
            <person name="Jermiin L.S."/>
            <person name="Lan Q."/>
            <person name="Lehman H.K."/>
            <person name="Lorenzen M."/>
            <person name="Merzendorfer H."/>
            <person name="Michalopoulos I."/>
            <person name="Morton D.B."/>
            <person name="Muthukrishnan S."/>
            <person name="Oakeshott J.G."/>
            <person name="Palmer W."/>
            <person name="Park Y."/>
            <person name="Passarelli A.L."/>
            <person name="Rozas J."/>
            <person name="Schwartz L.M."/>
            <person name="Smith W."/>
            <person name="Southgate A."/>
            <person name="Vilcinskas A."/>
            <person name="Vogt R."/>
            <person name="Wang P."/>
            <person name="Werren J."/>
            <person name="Yu X.Q."/>
            <person name="Zhou J.J."/>
            <person name="Brown S.J."/>
            <person name="Scherer S.E."/>
            <person name="Richards S."/>
            <person name="Blissard G.W."/>
        </authorList>
    </citation>
    <scope>NUCLEOTIDE SEQUENCE</scope>
</reference>
<dbReference type="PANTHER" id="PTHR10791:SF112">
    <property type="entry name" value="SUGAR TRANSPORTER SWEET1"/>
    <property type="match status" value="1"/>
</dbReference>
<keyword evidence="5" id="KW-1003">Cell membrane</keyword>
<organism evidence="13 14">
    <name type="scientific">Manduca sexta</name>
    <name type="common">Tobacco hawkmoth</name>
    <name type="synonym">Tobacco hornworm</name>
    <dbReference type="NCBI Taxonomy" id="7130"/>
    <lineage>
        <taxon>Eukaryota</taxon>
        <taxon>Metazoa</taxon>
        <taxon>Ecdysozoa</taxon>
        <taxon>Arthropoda</taxon>
        <taxon>Hexapoda</taxon>
        <taxon>Insecta</taxon>
        <taxon>Pterygota</taxon>
        <taxon>Neoptera</taxon>
        <taxon>Endopterygota</taxon>
        <taxon>Lepidoptera</taxon>
        <taxon>Glossata</taxon>
        <taxon>Ditrysia</taxon>
        <taxon>Bombycoidea</taxon>
        <taxon>Sphingidae</taxon>
        <taxon>Sphinginae</taxon>
        <taxon>Sphingini</taxon>
        <taxon>Manduca</taxon>
    </lineage>
</organism>
<feature type="transmembrane region" description="Helical" evidence="12">
    <location>
        <begin position="185"/>
        <end position="206"/>
    </location>
</feature>
<evidence type="ECO:0000256" key="4">
    <source>
        <dbReference type="ARBA" id="ARBA00022448"/>
    </source>
</evidence>
<keyword evidence="9 12" id="KW-1133">Transmembrane helix</keyword>
<dbReference type="GO" id="GO:0000139">
    <property type="term" value="C:Golgi membrane"/>
    <property type="evidence" value="ECO:0007669"/>
    <property type="project" value="UniProtKB-SubCell"/>
</dbReference>
<evidence type="ECO:0000256" key="11">
    <source>
        <dbReference type="ARBA" id="ARBA00023136"/>
    </source>
</evidence>
<dbReference type="Proteomes" id="UP000791440">
    <property type="component" value="Unassembled WGS sequence"/>
</dbReference>
<evidence type="ECO:0000256" key="6">
    <source>
        <dbReference type="ARBA" id="ARBA00022597"/>
    </source>
</evidence>
<dbReference type="AlphaFoldDB" id="A0A922CK89"/>
<dbReference type="EMBL" id="JH668382">
    <property type="protein sequence ID" value="KAG6450035.1"/>
    <property type="molecule type" value="Genomic_DNA"/>
</dbReference>
<keyword evidence="11 12" id="KW-0472">Membrane</keyword>
<comment type="subcellular location">
    <subcellularLocation>
        <location evidence="1 12">Cell membrane</location>
        <topology evidence="1 12">Multi-pass membrane protein</topology>
    </subcellularLocation>
    <subcellularLocation>
        <location evidence="2">Golgi apparatus membrane</location>
        <topology evidence="2">Multi-pass membrane protein</topology>
    </subcellularLocation>
</comment>
<feature type="transmembrane region" description="Helical" evidence="12">
    <location>
        <begin position="41"/>
        <end position="62"/>
    </location>
</feature>
<feature type="transmembrane region" description="Helical" evidence="12">
    <location>
        <begin position="68"/>
        <end position="89"/>
    </location>
</feature>
<gene>
    <name evidence="13" type="ORF">O3G_MSEX006368</name>
</gene>
<dbReference type="Pfam" id="PF03083">
    <property type="entry name" value="MtN3_slv"/>
    <property type="match status" value="2"/>
</dbReference>
<keyword evidence="7 12" id="KW-0812">Transmembrane</keyword>
<evidence type="ECO:0000256" key="12">
    <source>
        <dbReference type="RuleBase" id="RU910715"/>
    </source>
</evidence>
<dbReference type="OrthoDB" id="409725at2759"/>
<feature type="transmembrane region" description="Helical" evidence="12">
    <location>
        <begin position="96"/>
        <end position="115"/>
    </location>
</feature>
<feature type="transmembrane region" description="Helical" evidence="12">
    <location>
        <begin position="160"/>
        <end position="179"/>
    </location>
</feature>
<comment type="function">
    <text evidence="12">Mediates sugar transport across membranes.</text>
</comment>